<dbReference type="SMART" id="SM00829">
    <property type="entry name" value="PKS_ER"/>
    <property type="match status" value="1"/>
</dbReference>
<evidence type="ECO:0000313" key="4">
    <source>
        <dbReference type="Proteomes" id="UP000253845"/>
    </source>
</evidence>
<dbReference type="GO" id="GO:0008195">
    <property type="term" value="F:phosphatidate phosphatase activity"/>
    <property type="evidence" value="ECO:0007669"/>
    <property type="project" value="InterPro"/>
</dbReference>
<evidence type="ECO:0000259" key="2">
    <source>
        <dbReference type="SMART" id="SM00829"/>
    </source>
</evidence>
<dbReference type="EMBL" id="KZ851901">
    <property type="protein sequence ID" value="RDH24552.1"/>
    <property type="molecule type" value="Genomic_DNA"/>
</dbReference>
<protein>
    <recommendedName>
        <fullName evidence="2">Enoyl reductase (ER) domain-containing protein</fullName>
    </recommendedName>
</protein>
<dbReference type="SUPFAM" id="SSF50129">
    <property type="entry name" value="GroES-like"/>
    <property type="match status" value="1"/>
</dbReference>
<dbReference type="AlphaFoldDB" id="A0A370CF46"/>
<dbReference type="InterPro" id="IPR019236">
    <property type="entry name" value="APP1_cat"/>
</dbReference>
<feature type="domain" description="Enoyl reductase (ER)" evidence="2">
    <location>
        <begin position="481"/>
        <end position="804"/>
    </location>
</feature>
<dbReference type="InterPro" id="IPR011032">
    <property type="entry name" value="GroES-like_sf"/>
</dbReference>
<dbReference type="VEuPathDB" id="FungiDB:M747DRAFT_312039"/>
<dbReference type="Proteomes" id="UP000253845">
    <property type="component" value="Unassembled WGS sequence"/>
</dbReference>
<gene>
    <name evidence="3" type="ORF">M747DRAFT_312039</name>
</gene>
<dbReference type="PANTHER" id="PTHR28208">
    <property type="entry name" value="PHOSPHATIDATE PHOSPHATASE APP1"/>
    <property type="match status" value="1"/>
</dbReference>
<reference evidence="3 4" key="1">
    <citation type="submission" date="2018-07" db="EMBL/GenBank/DDBJ databases">
        <title>Section-level genome sequencing of Aspergillus section Nigri to investigate inter- and intra-species variation.</title>
        <authorList>
            <consortium name="DOE Joint Genome Institute"/>
            <person name="Vesth T.C."/>
            <person name="Nybo J.L."/>
            <person name="Theobald S."/>
            <person name="Frisvad J.C."/>
            <person name="Larsen T.O."/>
            <person name="Nielsen K.F."/>
            <person name="Hoof J.B."/>
            <person name="Brandl J."/>
            <person name="Salamov A."/>
            <person name="Riley R."/>
            <person name="Gladden J.M."/>
            <person name="Phatale P."/>
            <person name="Nielsen M.T."/>
            <person name="Lyhne E.K."/>
            <person name="Kogle M.E."/>
            <person name="Strasser K."/>
            <person name="McDonnell E."/>
            <person name="Barry K."/>
            <person name="Clum A."/>
            <person name="Chen C."/>
            <person name="Nolan M."/>
            <person name="Sandor L."/>
            <person name="Kuo A."/>
            <person name="Lipzen A."/>
            <person name="Hainaut M."/>
            <person name="Drula E."/>
            <person name="Tsang A."/>
            <person name="Magnuson J.K."/>
            <person name="Henrissat B."/>
            <person name="Wiebenga A."/>
            <person name="Simmons B.A."/>
            <person name="Makela M.R."/>
            <person name="De vries R.P."/>
            <person name="Grigoriev I.V."/>
            <person name="Mortensen U.H."/>
            <person name="Baker S.E."/>
            <person name="Andersen M.R."/>
        </authorList>
    </citation>
    <scope>NUCLEOTIDE SEQUENCE [LARGE SCALE GENOMIC DNA]</scope>
    <source>
        <strain evidence="3 4">ATCC 13496</strain>
    </source>
</reference>
<dbReference type="Gene3D" id="3.90.180.10">
    <property type="entry name" value="Medium-chain alcohol dehydrogenases, catalytic domain"/>
    <property type="match status" value="1"/>
</dbReference>
<dbReference type="Pfam" id="PF09949">
    <property type="entry name" value="APP1_cat"/>
    <property type="match status" value="1"/>
</dbReference>
<dbReference type="PANTHER" id="PTHR28208:SF1">
    <property type="entry name" value="FILAMENT ORGANIZATION PROTEIN APP1-LIKE, PUTATIVE (AFU_ORTHOLOGUE AFUA_1G06650)-RELATED"/>
    <property type="match status" value="1"/>
</dbReference>
<proteinExistence type="predicted"/>
<feature type="compositionally biased region" description="Polar residues" evidence="1">
    <location>
        <begin position="396"/>
        <end position="406"/>
    </location>
</feature>
<dbReference type="GO" id="GO:0030479">
    <property type="term" value="C:actin cortical patch"/>
    <property type="evidence" value="ECO:0007669"/>
    <property type="project" value="TreeGrafter"/>
</dbReference>
<dbReference type="InterPro" id="IPR052935">
    <property type="entry name" value="Mg2+_PAP"/>
</dbReference>
<sequence length="815" mass="91474">MSSDTNLKDPTVLHKVARVVHAWKRESSMLQMVTSFISKPQSIQAADARQHTVWLFDNTAYQLPAATTSKQVSWRAEVVACAFRKNSRRDITKLVAMIADLIGLDGEMGTDKETRHRITERLQPFLFHTASAHLMTLETPLPNSTIQMQKIGPTDDNGISSQTISANSKHIKDGTKIRSYLRGWGNQVFMDTIFAGPEGWLVVSDIDDTIKYTKTSESTGILRTTFVEDPKPIAGMPQLYAHIQNQLVPVWFYVSASPYNLYPFLHGFLGAYFSPGTMILRDSSWLDISELVKSFTVNTREYKVDRGEKIYGWFPKRQVLCIGDSTQQDPEAYAELYKRHPHWIQAIWIRKVTDVPHLDEQNSPERFKTAFAGIPEHVWRVFEQPAEVHHLVAELKSSSRQAQSPKQGLVNPKNLPPPPKDRSIDGAEISRSSLGYVNMRPAKPQSTTMDEQTFVPPTMRALYFSPASTAVTDHSSMNEPRMDSHVKFDTDFQTPIPSGNDYLVKVKAAAFSHDELRLSNILNPSKSIPQIPLHSFCGTVISTPEKDHWNPDGPKFKVDDAVFGLIKHTRDGAAADYVIVSEDELAYKPKNVSAAEAATIPMPALTAWEAIFKYAGLDTTDIKLDRQQLRVLITNARNNEVGLQALQLLRSHKLFPHSRPWICATCDAEDQEDCLRKEYNVDATIFAPLPLPHDYDLGSIFRKNRWDPVDVVLDCAGQQMFEQAHSPKVIKEHGAVLTAVDSTPAEARNPLEDDEPRKDGVLSRFILVSPNGEALSQISELVEADEVRGRVESIKDLVDGGRSTPLQITNDMVEE</sequence>
<dbReference type="GO" id="GO:0016491">
    <property type="term" value="F:oxidoreductase activity"/>
    <property type="evidence" value="ECO:0007669"/>
    <property type="project" value="InterPro"/>
</dbReference>
<dbReference type="SUPFAM" id="SSF51735">
    <property type="entry name" value="NAD(P)-binding Rossmann-fold domains"/>
    <property type="match status" value="1"/>
</dbReference>
<name>A0A370CF46_ASPNG</name>
<dbReference type="InterPro" id="IPR020843">
    <property type="entry name" value="ER"/>
</dbReference>
<organism evidence="3 4">
    <name type="scientific">Aspergillus niger ATCC 13496</name>
    <dbReference type="NCBI Taxonomy" id="1353008"/>
    <lineage>
        <taxon>Eukaryota</taxon>
        <taxon>Fungi</taxon>
        <taxon>Dikarya</taxon>
        <taxon>Ascomycota</taxon>
        <taxon>Pezizomycotina</taxon>
        <taxon>Eurotiomycetes</taxon>
        <taxon>Eurotiomycetidae</taxon>
        <taxon>Eurotiales</taxon>
        <taxon>Aspergillaceae</taxon>
        <taxon>Aspergillus</taxon>
        <taxon>Aspergillus subgen. Circumdati</taxon>
    </lineage>
</organism>
<evidence type="ECO:0000256" key="1">
    <source>
        <dbReference type="SAM" id="MobiDB-lite"/>
    </source>
</evidence>
<dbReference type="CDD" id="cd05289">
    <property type="entry name" value="MDR_like_2"/>
    <property type="match status" value="1"/>
</dbReference>
<feature type="region of interest" description="Disordered" evidence="1">
    <location>
        <begin position="395"/>
        <end position="426"/>
    </location>
</feature>
<accession>A0A370CF46</accession>
<dbReference type="Gene3D" id="3.40.50.720">
    <property type="entry name" value="NAD(P)-binding Rossmann-like Domain"/>
    <property type="match status" value="1"/>
</dbReference>
<dbReference type="InterPro" id="IPR036291">
    <property type="entry name" value="NAD(P)-bd_dom_sf"/>
</dbReference>
<evidence type="ECO:0000313" key="3">
    <source>
        <dbReference type="EMBL" id="RDH24552.1"/>
    </source>
</evidence>